<name>E1YJ63_9BACT</name>
<dbReference type="InterPro" id="IPR029060">
    <property type="entry name" value="PIN-like_dom_sf"/>
</dbReference>
<evidence type="ECO:0000313" key="2">
    <source>
        <dbReference type="EMBL" id="CBX31317.1"/>
    </source>
</evidence>
<feature type="domain" description="PIN" evidence="1">
    <location>
        <begin position="5"/>
        <end position="122"/>
    </location>
</feature>
<dbReference type="EMBL" id="FR695877">
    <property type="protein sequence ID" value="CBX31317.1"/>
    <property type="molecule type" value="Genomic_DNA"/>
</dbReference>
<dbReference type="InterPro" id="IPR002716">
    <property type="entry name" value="PIN_dom"/>
</dbReference>
<protein>
    <recommendedName>
        <fullName evidence="1">PIN domain-containing protein</fullName>
    </recommendedName>
</protein>
<dbReference type="SUPFAM" id="SSF88723">
    <property type="entry name" value="PIN domain-like"/>
    <property type="match status" value="1"/>
</dbReference>
<dbReference type="Gene3D" id="3.40.50.1010">
    <property type="entry name" value="5'-nuclease"/>
    <property type="match status" value="1"/>
</dbReference>
<sequence>MSGSVFLDSNILVYAYDKHNLEKQTKAQAILKEAIKNESAVLSAQVLGEFFVVVTRKIKVPLSFNDAEKIINILSVLPVEEIDLPLVKRAIDMQKFYGTSYWDSLILAEAERSGCSRILSEDLNDGQQYNGVLIENPFKSRIP</sequence>
<dbReference type="PANTHER" id="PTHR38826:SF5">
    <property type="entry name" value="RIBONUCLEASE VAPC13"/>
    <property type="match status" value="1"/>
</dbReference>
<dbReference type="CDD" id="cd18692">
    <property type="entry name" value="PIN_VapC-like"/>
    <property type="match status" value="1"/>
</dbReference>
<proteinExistence type="predicted"/>
<reference evidence="2" key="1">
    <citation type="journal article" date="2011" name="Environ. Microbiol.">
        <title>Genomic insights into the metabolic potential of the polycyclic aromatic hydrocarbon degrading sulfate-reducing Deltaproteobacterium N47.</title>
        <authorList>
            <person name="Bergmann F."/>
            <person name="Selesi D."/>
            <person name="Weinmaier T."/>
            <person name="Tischler P."/>
            <person name="Rattei T."/>
            <person name="Meckenstock R.U."/>
        </authorList>
    </citation>
    <scope>NUCLEOTIDE SEQUENCE</scope>
</reference>
<organism evidence="2">
    <name type="scientific">uncultured Desulfobacterium sp</name>
    <dbReference type="NCBI Taxonomy" id="201089"/>
    <lineage>
        <taxon>Bacteria</taxon>
        <taxon>Pseudomonadati</taxon>
        <taxon>Thermodesulfobacteriota</taxon>
        <taxon>Desulfobacteria</taxon>
        <taxon>Desulfobacterales</taxon>
        <taxon>Desulfobacteriaceae</taxon>
        <taxon>Desulfobacterium</taxon>
        <taxon>environmental samples</taxon>
    </lineage>
</organism>
<dbReference type="PANTHER" id="PTHR38826">
    <property type="entry name" value="RIBONUCLEASE VAPC13"/>
    <property type="match status" value="1"/>
</dbReference>
<dbReference type="InterPro" id="IPR052106">
    <property type="entry name" value="PINc/VapC_TA"/>
</dbReference>
<dbReference type="AlphaFoldDB" id="E1YJ63"/>
<evidence type="ECO:0000259" key="1">
    <source>
        <dbReference type="Pfam" id="PF01850"/>
    </source>
</evidence>
<gene>
    <name evidence="2" type="ORF">N47_E48290</name>
</gene>
<dbReference type="Pfam" id="PF01850">
    <property type="entry name" value="PIN"/>
    <property type="match status" value="1"/>
</dbReference>
<accession>E1YJ63</accession>